<feature type="compositionally biased region" description="Polar residues" evidence="1">
    <location>
        <begin position="1"/>
        <end position="20"/>
    </location>
</feature>
<dbReference type="AlphaFoldDB" id="A0A9W9LG83"/>
<feature type="compositionally biased region" description="Low complexity" evidence="1">
    <location>
        <begin position="91"/>
        <end position="108"/>
    </location>
</feature>
<reference evidence="2" key="1">
    <citation type="submission" date="2022-11" db="EMBL/GenBank/DDBJ databases">
        <authorList>
            <person name="Petersen C."/>
        </authorList>
    </citation>
    <scope>NUCLEOTIDE SEQUENCE</scope>
    <source>
        <strain evidence="2">IBT 21917</strain>
    </source>
</reference>
<dbReference type="EMBL" id="JAPQKO010000006">
    <property type="protein sequence ID" value="KAJ5155966.1"/>
    <property type="molecule type" value="Genomic_DNA"/>
</dbReference>
<organism evidence="2 3">
    <name type="scientific">Penicillium capsulatum</name>
    <dbReference type="NCBI Taxonomy" id="69766"/>
    <lineage>
        <taxon>Eukaryota</taxon>
        <taxon>Fungi</taxon>
        <taxon>Dikarya</taxon>
        <taxon>Ascomycota</taxon>
        <taxon>Pezizomycotina</taxon>
        <taxon>Eurotiomycetes</taxon>
        <taxon>Eurotiomycetidae</taxon>
        <taxon>Eurotiales</taxon>
        <taxon>Aspergillaceae</taxon>
        <taxon>Penicillium</taxon>
    </lineage>
</organism>
<sequence length="798" mass="87424">MMHSLTQLPTSGFSTSTVPLASSWAGVPPNPPVDAGFASPEPSTWEDIADGDPGEGSFLYTSPSTWGQVEARATPGPAEAEASPDESLDEPTTTPMTQTTTLPLTTYTKHAQKRKHTNKQTQKKTKSTSTSDPEEVLATQITVGAPRGAPSGSRPEVCHKATYRYQTKMSLPTGIVRIRAGQTGWGPPGSIWNFTTSAGAKLINMKAPCQGSACTGINGNGNKEYDGDMQKRKDGSWYMNVTENMQHALMISGTLVPCDGPQGRKKKHTVQINANPPCGPIAASCVGQDLKASYEQWDAYATDGFLDEYLRNHSKVKSMEDFRIQVVNDFYSPESQPGDSCDITGPTFSCEPPGGQASRNCEWRAKNPKARKKWTSDDEARGMLLAHSIMRYTQFVYTVWDTLNKISGRIKDKVDEVTHSVWGNAQVAEQKSITGKALTLTGIAVGFLTAMMVIVDAFTAGAGTSFLVAGSIAAASTLGLAGNLNSEDSPGSADNLFIKAVSEKNGIDDLIQRLQKQYKAIYQSSEWGHKGINDTFKGGAWVSKGVEDQFNGQGHGDMLADWMEKVLIINYIQKALMKENAYILFLRYSDKVKYYNEENWGLSQDECELHFEKNENWHYAVECKMGLPGKDGVQGMALFTRPSSQGSESSSWSSPNISLKGHKIDAVDILHSAIRSHFGHGFNYTVLDQDWGKIFSDGPQATRKLFKEQSVQAAGLFPIPVCEIDNVVYIPGMGIVRRDWKDALPHSESNFFHTNNPGPCKNYQFRGKHFVDFVSDKVVHSLDDSKVRGTQSDCKLCS</sequence>
<name>A0A9W9LG83_9EURO</name>
<proteinExistence type="predicted"/>
<evidence type="ECO:0000313" key="3">
    <source>
        <dbReference type="Proteomes" id="UP001146351"/>
    </source>
</evidence>
<gene>
    <name evidence="2" type="ORF">N7492_008769</name>
</gene>
<accession>A0A9W9LG83</accession>
<dbReference type="OrthoDB" id="5392540at2759"/>
<evidence type="ECO:0000313" key="2">
    <source>
        <dbReference type="EMBL" id="KAJ5155966.1"/>
    </source>
</evidence>
<evidence type="ECO:0000256" key="1">
    <source>
        <dbReference type="SAM" id="MobiDB-lite"/>
    </source>
</evidence>
<reference evidence="2" key="2">
    <citation type="journal article" date="2023" name="IMA Fungus">
        <title>Comparative genomic study of the Penicillium genus elucidates a diverse pangenome and 15 lateral gene transfer events.</title>
        <authorList>
            <person name="Petersen C."/>
            <person name="Sorensen T."/>
            <person name="Nielsen M.R."/>
            <person name="Sondergaard T.E."/>
            <person name="Sorensen J.L."/>
            <person name="Fitzpatrick D.A."/>
            <person name="Frisvad J.C."/>
            <person name="Nielsen K.L."/>
        </authorList>
    </citation>
    <scope>NUCLEOTIDE SEQUENCE</scope>
    <source>
        <strain evidence="2">IBT 21917</strain>
    </source>
</reference>
<comment type="caution">
    <text evidence="2">The sequence shown here is derived from an EMBL/GenBank/DDBJ whole genome shotgun (WGS) entry which is preliminary data.</text>
</comment>
<feature type="compositionally biased region" description="Basic residues" evidence="1">
    <location>
        <begin position="110"/>
        <end position="126"/>
    </location>
</feature>
<protein>
    <submittedName>
        <fullName evidence="2">Uncharacterized protein</fullName>
    </submittedName>
</protein>
<keyword evidence="3" id="KW-1185">Reference proteome</keyword>
<feature type="region of interest" description="Disordered" evidence="1">
    <location>
        <begin position="1"/>
        <end position="136"/>
    </location>
</feature>
<dbReference type="Proteomes" id="UP001146351">
    <property type="component" value="Unassembled WGS sequence"/>
</dbReference>